<dbReference type="AlphaFoldDB" id="A0AAP0X2R8"/>
<evidence type="ECO:0000256" key="1">
    <source>
        <dbReference type="SAM" id="Phobius"/>
    </source>
</evidence>
<keyword evidence="1" id="KW-0472">Membrane</keyword>
<gene>
    <name evidence="3" type="ORF">L1049_009192</name>
</gene>
<feature type="domain" description="Late embryogenesis abundant protein LEA-2 subgroup" evidence="2">
    <location>
        <begin position="89"/>
        <end position="181"/>
    </location>
</feature>
<evidence type="ECO:0000313" key="3">
    <source>
        <dbReference type="EMBL" id="KAK9291009.1"/>
    </source>
</evidence>
<organism evidence="3 4">
    <name type="scientific">Liquidambar formosana</name>
    <name type="common">Formosan gum</name>
    <dbReference type="NCBI Taxonomy" id="63359"/>
    <lineage>
        <taxon>Eukaryota</taxon>
        <taxon>Viridiplantae</taxon>
        <taxon>Streptophyta</taxon>
        <taxon>Embryophyta</taxon>
        <taxon>Tracheophyta</taxon>
        <taxon>Spermatophyta</taxon>
        <taxon>Magnoliopsida</taxon>
        <taxon>eudicotyledons</taxon>
        <taxon>Gunneridae</taxon>
        <taxon>Pentapetalae</taxon>
        <taxon>Saxifragales</taxon>
        <taxon>Altingiaceae</taxon>
        <taxon>Liquidambar</taxon>
    </lineage>
</organism>
<dbReference type="InterPro" id="IPR055301">
    <property type="entry name" value="Lea14-like_2"/>
</dbReference>
<proteinExistence type="predicted"/>
<dbReference type="PANTHER" id="PTHR31852">
    <property type="entry name" value="LATE EMBRYOGENESIS ABUNDANT (LEA) HYDROXYPROLINE-RICH GLYCOPROTEIN FAMILY"/>
    <property type="match status" value="1"/>
</dbReference>
<keyword evidence="1" id="KW-0812">Transmembrane</keyword>
<evidence type="ECO:0000259" key="2">
    <source>
        <dbReference type="Pfam" id="PF03168"/>
    </source>
</evidence>
<dbReference type="SUPFAM" id="SSF117070">
    <property type="entry name" value="LEA14-like"/>
    <property type="match status" value="1"/>
</dbReference>
<name>A0AAP0X2R8_LIQFO</name>
<accession>A0AAP0X2R8</accession>
<comment type="caution">
    <text evidence="3">The sequence shown here is derived from an EMBL/GenBank/DDBJ whole genome shotgun (WGS) entry which is preliminary data.</text>
</comment>
<sequence length="209" mass="22831">MEVAAASSSSSKDGKAVKRVRARRRRTICIAVIAAILGVVLLIVILGLTVFKPKRAVTTVNSFKLDHMDVSMDVARLRVNLNITLNIDLSVKNPNKVGFKYTNSSAHLNYRGQVVGEVPIPAGKISADSTMPMSVTLTLLADRFLSNSDIYSDVLSGTLPLSTYTKISGKVYILKVFKFHVVTESTCDVVVNVLNRTTPTPECKYKTKL</sequence>
<keyword evidence="4" id="KW-1185">Reference proteome</keyword>
<dbReference type="Proteomes" id="UP001415857">
    <property type="component" value="Unassembled WGS sequence"/>
</dbReference>
<dbReference type="Gene3D" id="2.60.40.1820">
    <property type="match status" value="1"/>
</dbReference>
<reference evidence="3 4" key="1">
    <citation type="journal article" date="2024" name="Plant J.">
        <title>Genome sequences and population genomics reveal climatic adaptation and genomic divergence between two closely related sweetgum species.</title>
        <authorList>
            <person name="Xu W.Q."/>
            <person name="Ren C.Q."/>
            <person name="Zhang X.Y."/>
            <person name="Comes H.P."/>
            <person name="Liu X.H."/>
            <person name="Li Y.G."/>
            <person name="Kettle C.J."/>
            <person name="Jalonen R."/>
            <person name="Gaisberger H."/>
            <person name="Ma Y.Z."/>
            <person name="Qiu Y.X."/>
        </authorList>
    </citation>
    <scope>NUCLEOTIDE SEQUENCE [LARGE SCALE GENOMIC DNA]</scope>
    <source>
        <strain evidence="3">Hangzhou</strain>
    </source>
</reference>
<dbReference type="Pfam" id="PF03168">
    <property type="entry name" value="LEA_2"/>
    <property type="match status" value="1"/>
</dbReference>
<dbReference type="EMBL" id="JBBPBK010000002">
    <property type="protein sequence ID" value="KAK9291009.1"/>
    <property type="molecule type" value="Genomic_DNA"/>
</dbReference>
<keyword evidence="1" id="KW-1133">Transmembrane helix</keyword>
<feature type="transmembrane region" description="Helical" evidence="1">
    <location>
        <begin position="28"/>
        <end position="51"/>
    </location>
</feature>
<dbReference type="InterPro" id="IPR004864">
    <property type="entry name" value="LEA_2"/>
</dbReference>
<evidence type="ECO:0000313" key="4">
    <source>
        <dbReference type="Proteomes" id="UP001415857"/>
    </source>
</evidence>
<protein>
    <recommendedName>
        <fullName evidence="2">Late embryogenesis abundant protein LEA-2 subgroup domain-containing protein</fullName>
    </recommendedName>
</protein>